<evidence type="ECO:0000256" key="1">
    <source>
        <dbReference type="SAM" id="Phobius"/>
    </source>
</evidence>
<evidence type="ECO:0000313" key="4">
    <source>
        <dbReference type="Proteomes" id="UP000677228"/>
    </source>
</evidence>
<feature type="transmembrane region" description="Helical" evidence="1">
    <location>
        <begin position="190"/>
        <end position="218"/>
    </location>
</feature>
<dbReference type="AlphaFoldDB" id="A0A8S2EQB6"/>
<proteinExistence type="predicted"/>
<name>A0A8S2EQB6_9BILA</name>
<gene>
    <name evidence="2" type="ORF">OVA965_LOCUS25113</name>
    <name evidence="3" type="ORF">TMI583_LOCUS25837</name>
</gene>
<comment type="caution">
    <text evidence="2">The sequence shown here is derived from an EMBL/GenBank/DDBJ whole genome shotgun (WGS) entry which is preliminary data.</text>
</comment>
<dbReference type="EMBL" id="CAJNOK010015431">
    <property type="protein sequence ID" value="CAF1225255.1"/>
    <property type="molecule type" value="Genomic_DNA"/>
</dbReference>
<keyword evidence="1" id="KW-0472">Membrane</keyword>
<accession>A0A8S2EQB6</accession>
<dbReference type="EMBL" id="CAJOBA010036972">
    <property type="protein sequence ID" value="CAF4033340.1"/>
    <property type="molecule type" value="Genomic_DNA"/>
</dbReference>
<sequence length="280" mass="32470">PFDPIALPPNDRYYAGIFNHCRQHCQYDHFDKCAPFQTYHQNRLSHATANRKRFRQPLHIRINDEFDQEYEVYTDEDIYVREMRKVAIYDQTVCTVLNCTIQTDTCFKTTSGGGRLAYTCYYAQFKVEYPPLLNSTQNVSSIKEKRVAKQKLAEGDCLKLNISSNYTCYYNRHQIAEVQWDAPDAKDSKIWMIVGWTIFIIELFLCIGICIILPIGAACKIKIRTVKRPELDLCAASPPPVMHNLDFRRRHRNSAAFVSLIILIENKTKNLAKLTMDLGL</sequence>
<evidence type="ECO:0000313" key="3">
    <source>
        <dbReference type="EMBL" id="CAF4033340.1"/>
    </source>
</evidence>
<organism evidence="2 4">
    <name type="scientific">Didymodactylos carnosus</name>
    <dbReference type="NCBI Taxonomy" id="1234261"/>
    <lineage>
        <taxon>Eukaryota</taxon>
        <taxon>Metazoa</taxon>
        <taxon>Spiralia</taxon>
        <taxon>Gnathifera</taxon>
        <taxon>Rotifera</taxon>
        <taxon>Eurotatoria</taxon>
        <taxon>Bdelloidea</taxon>
        <taxon>Philodinida</taxon>
        <taxon>Philodinidae</taxon>
        <taxon>Didymodactylos</taxon>
    </lineage>
</organism>
<feature type="non-terminal residue" evidence="2">
    <location>
        <position position="280"/>
    </location>
</feature>
<evidence type="ECO:0000313" key="2">
    <source>
        <dbReference type="EMBL" id="CAF1225255.1"/>
    </source>
</evidence>
<reference evidence="2" key="1">
    <citation type="submission" date="2021-02" db="EMBL/GenBank/DDBJ databases">
        <authorList>
            <person name="Nowell W R."/>
        </authorList>
    </citation>
    <scope>NUCLEOTIDE SEQUENCE</scope>
</reference>
<keyword evidence="1" id="KW-1133">Transmembrane helix</keyword>
<feature type="non-terminal residue" evidence="2">
    <location>
        <position position="1"/>
    </location>
</feature>
<dbReference type="Proteomes" id="UP000682733">
    <property type="component" value="Unassembled WGS sequence"/>
</dbReference>
<keyword evidence="1" id="KW-0812">Transmembrane</keyword>
<dbReference type="Proteomes" id="UP000677228">
    <property type="component" value="Unassembled WGS sequence"/>
</dbReference>
<protein>
    <submittedName>
        <fullName evidence="2">Uncharacterized protein</fullName>
    </submittedName>
</protein>